<sequence length="309" mass="35999">MPPQAMMDTLQDVLQSQSEELALLCDVGSIIEQMKVLSRTRGANVEALAEAHVAEVDRLKKEHAAEVERMKQQHETEVRGLKEEHSKEVEMLQRALSAKDYALRRKHEELVRRVERPVNGLAIRQMPIDEATQRQRLAAKCVIENEIKNSKDDYNRIMIERAAVGDQERRFVRECQDILRKAKAFICRHWDELEAMHTIIGDDWPIFPFEVREIYKMLEDEMDEVCAEYNELGEERKDLEILGSKIEGRVSKLEELHIHQHAAHLEGLFRIAGAAGIQLERTLARVPRDRPVEEEEVEDKPERPFWWLG</sequence>
<name>A0A6A6I7L4_9PLEO</name>
<reference evidence="3" key="1">
    <citation type="journal article" date="2020" name="Stud. Mycol.">
        <title>101 Dothideomycetes genomes: a test case for predicting lifestyles and emergence of pathogens.</title>
        <authorList>
            <person name="Haridas S."/>
            <person name="Albert R."/>
            <person name="Binder M."/>
            <person name="Bloem J."/>
            <person name="Labutti K."/>
            <person name="Salamov A."/>
            <person name="Andreopoulos B."/>
            <person name="Baker S."/>
            <person name="Barry K."/>
            <person name="Bills G."/>
            <person name="Bluhm B."/>
            <person name="Cannon C."/>
            <person name="Castanera R."/>
            <person name="Culley D."/>
            <person name="Daum C."/>
            <person name="Ezra D."/>
            <person name="Gonzalez J."/>
            <person name="Henrissat B."/>
            <person name="Kuo A."/>
            <person name="Liang C."/>
            <person name="Lipzen A."/>
            <person name="Lutzoni F."/>
            <person name="Magnuson J."/>
            <person name="Mondo S."/>
            <person name="Nolan M."/>
            <person name="Ohm R."/>
            <person name="Pangilinan J."/>
            <person name="Park H.-J."/>
            <person name="Ramirez L."/>
            <person name="Alfaro M."/>
            <person name="Sun H."/>
            <person name="Tritt A."/>
            <person name="Yoshinaga Y."/>
            <person name="Zwiers L.-H."/>
            <person name="Turgeon B."/>
            <person name="Goodwin S."/>
            <person name="Spatafora J."/>
            <person name="Crous P."/>
            <person name="Grigoriev I."/>
        </authorList>
    </citation>
    <scope>NUCLEOTIDE SEQUENCE</scope>
    <source>
        <strain evidence="3">CBS 122368</strain>
    </source>
</reference>
<evidence type="ECO:0000256" key="1">
    <source>
        <dbReference type="SAM" id="Coils"/>
    </source>
</evidence>
<feature type="region of interest" description="Disordered" evidence="2">
    <location>
        <begin position="288"/>
        <end position="309"/>
    </location>
</feature>
<keyword evidence="1" id="KW-0175">Coiled coil</keyword>
<keyword evidence="4" id="KW-1185">Reference proteome</keyword>
<evidence type="ECO:0000256" key="2">
    <source>
        <dbReference type="SAM" id="MobiDB-lite"/>
    </source>
</evidence>
<dbReference type="GeneID" id="54589010"/>
<evidence type="ECO:0000313" key="3">
    <source>
        <dbReference type="EMBL" id="KAF2246361.1"/>
    </source>
</evidence>
<dbReference type="EMBL" id="ML987198">
    <property type="protein sequence ID" value="KAF2246361.1"/>
    <property type="molecule type" value="Genomic_DNA"/>
</dbReference>
<gene>
    <name evidence="3" type="ORF">BU26DRAFT_606643</name>
</gene>
<accession>A0A6A6I7L4</accession>
<dbReference type="Proteomes" id="UP000800094">
    <property type="component" value="Unassembled WGS sequence"/>
</dbReference>
<dbReference type="RefSeq" id="XP_033681365.1">
    <property type="nucleotide sequence ID" value="XM_033835680.1"/>
</dbReference>
<dbReference type="AlphaFoldDB" id="A0A6A6I7L4"/>
<evidence type="ECO:0000313" key="4">
    <source>
        <dbReference type="Proteomes" id="UP000800094"/>
    </source>
</evidence>
<feature type="coiled-coil region" evidence="1">
    <location>
        <begin position="215"/>
        <end position="242"/>
    </location>
</feature>
<feature type="coiled-coil region" evidence="1">
    <location>
        <begin position="53"/>
        <end position="84"/>
    </location>
</feature>
<proteinExistence type="predicted"/>
<organism evidence="3 4">
    <name type="scientific">Trematosphaeria pertusa</name>
    <dbReference type="NCBI Taxonomy" id="390896"/>
    <lineage>
        <taxon>Eukaryota</taxon>
        <taxon>Fungi</taxon>
        <taxon>Dikarya</taxon>
        <taxon>Ascomycota</taxon>
        <taxon>Pezizomycotina</taxon>
        <taxon>Dothideomycetes</taxon>
        <taxon>Pleosporomycetidae</taxon>
        <taxon>Pleosporales</taxon>
        <taxon>Massarineae</taxon>
        <taxon>Trematosphaeriaceae</taxon>
        <taxon>Trematosphaeria</taxon>
    </lineage>
</organism>
<protein>
    <submittedName>
        <fullName evidence="3">Uncharacterized protein</fullName>
    </submittedName>
</protein>